<dbReference type="Gene3D" id="2.130.10.10">
    <property type="entry name" value="YVTN repeat-like/Quinoprotein amine dehydrogenase"/>
    <property type="match status" value="2"/>
</dbReference>
<protein>
    <submittedName>
        <fullName evidence="2">DNA-binding beta-propeller fold protein YncE</fullName>
    </submittedName>
</protein>
<proteinExistence type="predicted"/>
<gene>
    <name evidence="2" type="ORF">C8P68_10772</name>
</gene>
<reference evidence="2 3" key="1">
    <citation type="submission" date="2018-04" db="EMBL/GenBank/DDBJ databases">
        <title>Genomic Encyclopedia of Archaeal and Bacterial Type Strains, Phase II (KMG-II): from individual species to whole genera.</title>
        <authorList>
            <person name="Goeker M."/>
        </authorList>
    </citation>
    <scope>NUCLEOTIDE SEQUENCE [LARGE SCALE GENOMIC DNA]</scope>
    <source>
        <strain evidence="2 3">DSM 26809</strain>
    </source>
</reference>
<feature type="signal peptide" evidence="1">
    <location>
        <begin position="1"/>
        <end position="20"/>
    </location>
</feature>
<dbReference type="RefSeq" id="WP_107830338.1">
    <property type="nucleotide sequence ID" value="NZ_CP160205.1"/>
</dbReference>
<evidence type="ECO:0000313" key="3">
    <source>
        <dbReference type="Proteomes" id="UP000244168"/>
    </source>
</evidence>
<dbReference type="InterPro" id="IPR015943">
    <property type="entry name" value="WD40/YVTN_repeat-like_dom_sf"/>
</dbReference>
<evidence type="ECO:0000256" key="1">
    <source>
        <dbReference type="SAM" id="SignalP"/>
    </source>
</evidence>
<dbReference type="EMBL" id="QAOQ01000007">
    <property type="protein sequence ID" value="PTQ94011.1"/>
    <property type="molecule type" value="Genomic_DNA"/>
</dbReference>
<comment type="caution">
    <text evidence="2">The sequence shown here is derived from an EMBL/GenBank/DDBJ whole genome shotgun (WGS) entry which is preliminary data.</text>
</comment>
<name>A0A2T5J6A9_9SPHI</name>
<keyword evidence="3" id="KW-1185">Reference proteome</keyword>
<accession>A0A2T5J6A9</accession>
<dbReference type="PANTHER" id="PTHR47197:SF3">
    <property type="entry name" value="DIHYDRO-HEME D1 DEHYDROGENASE"/>
    <property type="match status" value="1"/>
</dbReference>
<keyword evidence="1" id="KW-0732">Signal</keyword>
<dbReference type="InterPro" id="IPR051200">
    <property type="entry name" value="Host-pathogen_enzymatic-act"/>
</dbReference>
<evidence type="ECO:0000313" key="2">
    <source>
        <dbReference type="EMBL" id="PTQ94011.1"/>
    </source>
</evidence>
<dbReference type="PANTHER" id="PTHR47197">
    <property type="entry name" value="PROTEIN NIRF"/>
    <property type="match status" value="1"/>
</dbReference>
<sequence>MKLRYVLLLACLCCLQQTFAQSKDYILLLSKGEKQMWVLDRQSLNLVAKIPVGEDPHEIALSADQSVSYVSNAVIAGTGHIINVIDLKGLKPVKDIDTRPFYVPHGMAFHRDTLWYTAQGSKSVVAYDLKADKPVEVLGTGQDFTHLMYLLPNAKTFYTSNVESGTISIYEKKQLPPYMPPTGVLPANAKPRTEWRQSLVKVGYGAEGFDVSDDGKELWTARPDGHVVIVDLAAKKVKVDFDTHVPGLHRLKILPDGKTVAIVSVKTGDLLFYNSFSHQLEQKIQIGHGAGIYIDKTNNRMFISCTPDNYVAVVDLKTRKEIKKISIGRPDGMTGATVNAGN</sequence>
<dbReference type="OrthoDB" id="9803927at2"/>
<dbReference type="SUPFAM" id="SSF50974">
    <property type="entry name" value="Nitrous oxide reductase, N-terminal domain"/>
    <property type="match status" value="1"/>
</dbReference>
<dbReference type="AlphaFoldDB" id="A0A2T5J6A9"/>
<dbReference type="InterPro" id="IPR011045">
    <property type="entry name" value="N2O_reductase_N"/>
</dbReference>
<dbReference type="Proteomes" id="UP000244168">
    <property type="component" value="Unassembled WGS sequence"/>
</dbReference>
<keyword evidence="2" id="KW-0238">DNA-binding</keyword>
<feature type="chain" id="PRO_5015475086" evidence="1">
    <location>
        <begin position="21"/>
        <end position="342"/>
    </location>
</feature>
<organism evidence="2 3">
    <name type="scientific">Mucilaginibacter yixingensis</name>
    <dbReference type="NCBI Taxonomy" id="1295612"/>
    <lineage>
        <taxon>Bacteria</taxon>
        <taxon>Pseudomonadati</taxon>
        <taxon>Bacteroidota</taxon>
        <taxon>Sphingobacteriia</taxon>
        <taxon>Sphingobacteriales</taxon>
        <taxon>Sphingobacteriaceae</taxon>
        <taxon>Mucilaginibacter</taxon>
    </lineage>
</organism>
<dbReference type="GO" id="GO:0003677">
    <property type="term" value="F:DNA binding"/>
    <property type="evidence" value="ECO:0007669"/>
    <property type="project" value="UniProtKB-KW"/>
</dbReference>